<name>A0A5B8C747_9MICO</name>
<keyword evidence="4" id="KW-0482">Metalloprotease</keyword>
<sequence>MTPSSADHVRPGAGDTGRVSPHDPASAATTAAATGAAPAVGAPAIDPGVGNGEAAAFPESAAAPDGAVSPDGTRRPSGRIRARLRTEVLIVLGLSLGQSATYAVVNIIARLTAGTPLGQQTAALNVSRSARPYLDLTYQLLGIGFALVPVALALFLLAEPGRRATARIGLDLHRPWRNLAAGVGLAALIGIPGLAVYLLGRTLGLTVEVQASALNAHWWTVPVLILAALQNALLEEVIVAGYLIERLEQLGWRHGAVVAASALMRGAYHLYQGFGPFVGNAVMGVVFAEYYRRRRRTMPLVVAHTLIDLVAFVGYALLPAGVLAALGLA</sequence>
<keyword evidence="2" id="KW-0472">Membrane</keyword>
<keyword evidence="4" id="KW-0645">Protease</keyword>
<feature type="transmembrane region" description="Helical" evidence="2">
    <location>
        <begin position="136"/>
        <end position="158"/>
    </location>
</feature>
<evidence type="ECO:0000256" key="2">
    <source>
        <dbReference type="SAM" id="Phobius"/>
    </source>
</evidence>
<evidence type="ECO:0000313" key="5">
    <source>
        <dbReference type="Proteomes" id="UP000314616"/>
    </source>
</evidence>
<feature type="transmembrane region" description="Helical" evidence="2">
    <location>
        <begin position="303"/>
        <end position="328"/>
    </location>
</feature>
<dbReference type="OrthoDB" id="4453618at2"/>
<proteinExistence type="predicted"/>
<protein>
    <submittedName>
        <fullName evidence="4">CPBP family intramembrane metalloprotease</fullName>
    </submittedName>
</protein>
<reference evidence="4 5" key="1">
    <citation type="submission" date="2019-05" db="EMBL/GenBank/DDBJ databases">
        <title>Georgenia *** sp. nov., and Georgenia *** sp. nov., isolated from the intestinal contents of plateau pika (Ochotona curzoniae) in the Qinghai-Tibet plateau of China.</title>
        <authorList>
            <person name="Tian Z."/>
        </authorList>
    </citation>
    <scope>NUCLEOTIDE SEQUENCE [LARGE SCALE GENOMIC DNA]</scope>
    <source>
        <strain evidence="4 5">Z443</strain>
    </source>
</reference>
<dbReference type="GO" id="GO:0080120">
    <property type="term" value="P:CAAX-box protein maturation"/>
    <property type="evidence" value="ECO:0007669"/>
    <property type="project" value="UniProtKB-ARBA"/>
</dbReference>
<keyword evidence="4" id="KW-0378">Hydrolase</keyword>
<evidence type="ECO:0000256" key="1">
    <source>
        <dbReference type="SAM" id="MobiDB-lite"/>
    </source>
</evidence>
<feature type="compositionally biased region" description="Low complexity" evidence="1">
    <location>
        <begin position="52"/>
        <end position="67"/>
    </location>
</feature>
<evidence type="ECO:0000259" key="3">
    <source>
        <dbReference type="Pfam" id="PF02517"/>
    </source>
</evidence>
<organism evidence="4 5">
    <name type="scientific">Georgenia yuyongxinii</name>
    <dbReference type="NCBI Taxonomy" id="2589797"/>
    <lineage>
        <taxon>Bacteria</taxon>
        <taxon>Bacillati</taxon>
        <taxon>Actinomycetota</taxon>
        <taxon>Actinomycetes</taxon>
        <taxon>Micrococcales</taxon>
        <taxon>Bogoriellaceae</taxon>
        <taxon>Georgenia</taxon>
    </lineage>
</organism>
<gene>
    <name evidence="4" type="ORF">FE374_18115</name>
</gene>
<keyword evidence="2" id="KW-1133">Transmembrane helix</keyword>
<feature type="compositionally biased region" description="Low complexity" evidence="1">
    <location>
        <begin position="24"/>
        <end position="44"/>
    </location>
</feature>
<keyword evidence="2" id="KW-0812">Transmembrane</keyword>
<dbReference type="Proteomes" id="UP000314616">
    <property type="component" value="Chromosome"/>
</dbReference>
<dbReference type="GO" id="GO:0008237">
    <property type="term" value="F:metallopeptidase activity"/>
    <property type="evidence" value="ECO:0007669"/>
    <property type="project" value="UniProtKB-KW"/>
</dbReference>
<feature type="transmembrane region" description="Helical" evidence="2">
    <location>
        <begin position="274"/>
        <end position="291"/>
    </location>
</feature>
<feature type="transmembrane region" description="Helical" evidence="2">
    <location>
        <begin position="179"/>
        <end position="199"/>
    </location>
</feature>
<dbReference type="GO" id="GO:0004175">
    <property type="term" value="F:endopeptidase activity"/>
    <property type="evidence" value="ECO:0007669"/>
    <property type="project" value="UniProtKB-ARBA"/>
</dbReference>
<accession>A0A5B8C747</accession>
<dbReference type="AlphaFoldDB" id="A0A5B8C747"/>
<evidence type="ECO:0000313" key="4">
    <source>
        <dbReference type="EMBL" id="QDC26268.1"/>
    </source>
</evidence>
<dbReference type="Pfam" id="PF02517">
    <property type="entry name" value="Rce1-like"/>
    <property type="match status" value="1"/>
</dbReference>
<dbReference type="EMBL" id="CP040915">
    <property type="protein sequence ID" value="QDC26268.1"/>
    <property type="molecule type" value="Genomic_DNA"/>
</dbReference>
<feature type="region of interest" description="Disordered" evidence="1">
    <location>
        <begin position="1"/>
        <end position="79"/>
    </location>
</feature>
<dbReference type="GO" id="GO:0006508">
    <property type="term" value="P:proteolysis"/>
    <property type="evidence" value="ECO:0007669"/>
    <property type="project" value="UniProtKB-KW"/>
</dbReference>
<dbReference type="KEGG" id="gyu:FE374_18115"/>
<feature type="transmembrane region" description="Helical" evidence="2">
    <location>
        <begin position="88"/>
        <end position="109"/>
    </location>
</feature>
<dbReference type="InterPro" id="IPR003675">
    <property type="entry name" value="Rce1/LyrA-like_dom"/>
</dbReference>
<feature type="domain" description="CAAX prenyl protease 2/Lysostaphin resistance protein A-like" evidence="3">
    <location>
        <begin position="218"/>
        <end position="310"/>
    </location>
</feature>